<dbReference type="RefSeq" id="WP_237821130.1">
    <property type="nucleotide sequence ID" value="NZ_JAKLTQ010000007.1"/>
</dbReference>
<feature type="domain" description="Acyclic terpene utilisation N-terminal" evidence="1">
    <location>
        <begin position="240"/>
        <end position="398"/>
    </location>
</feature>
<proteinExistence type="predicted"/>
<sequence>MSNTISYISPVGMLGGGFTESYFNDAVARHRVDFIAVDSGSTDGGANNLGADLPFNSREAIKRDLQILVRTARRHRIPLLVGSCGGSGGNYNLGWVHQIVQEIAAEDSLDFRTALIPAEVDRDVLVEKYRAGRIRALKHAPQISESTLRETRRIVAMMGAEPIIAALEGGADVVLAGRSSDAALFAAIPLMRGLPAGLAWHAAKIMECGGAAVAQMTKPEGMVCTLTEEYFELEPVSPDQSCTPVSVASHALYETANPLVMLEPGGAMHLEDVTYEAVDGRRVRVRGSRFEEQAYTVKLEGAALVGYRSQVFGGITDPAILRDFDAWFEQAKAGALHAAVRTYGQETVDSCSIAYRVYGRNAVMPARPAGIGNDHEVAVLLLVTAPSQELAHAIAYQTGHTMHHFPVPRWHGLVSNLAFPVTPHVTDLGPAYSFVLNHVVELEDPLELFRINYSAEYQEA</sequence>
<accession>A0ABS9L7H7</accession>
<dbReference type="Proteomes" id="UP001165368">
    <property type="component" value="Unassembled WGS sequence"/>
</dbReference>
<protein>
    <submittedName>
        <fullName evidence="2">DUF1446 domain-containing protein</fullName>
    </submittedName>
</protein>
<keyword evidence="3" id="KW-1185">Reference proteome</keyword>
<organism evidence="2 3">
    <name type="scientific">Arthrobacter hankyongi</name>
    <dbReference type="NCBI Taxonomy" id="2904801"/>
    <lineage>
        <taxon>Bacteria</taxon>
        <taxon>Bacillati</taxon>
        <taxon>Actinomycetota</taxon>
        <taxon>Actinomycetes</taxon>
        <taxon>Micrococcales</taxon>
        <taxon>Micrococcaceae</taxon>
        <taxon>Arthrobacter</taxon>
    </lineage>
</organism>
<dbReference type="InterPro" id="IPR010839">
    <property type="entry name" value="AtuA_N"/>
</dbReference>
<gene>
    <name evidence="2" type="ORF">LVY72_12040</name>
</gene>
<evidence type="ECO:0000313" key="3">
    <source>
        <dbReference type="Proteomes" id="UP001165368"/>
    </source>
</evidence>
<name>A0ABS9L7H7_9MICC</name>
<evidence type="ECO:0000313" key="2">
    <source>
        <dbReference type="EMBL" id="MCG2622636.1"/>
    </source>
</evidence>
<dbReference type="Pfam" id="PF07287">
    <property type="entry name" value="AtuA"/>
    <property type="match status" value="2"/>
</dbReference>
<feature type="domain" description="Acyclic terpene utilisation N-terminal" evidence="1">
    <location>
        <begin position="87"/>
        <end position="189"/>
    </location>
</feature>
<dbReference type="EMBL" id="JAKLTQ010000007">
    <property type="protein sequence ID" value="MCG2622636.1"/>
    <property type="molecule type" value="Genomic_DNA"/>
</dbReference>
<reference evidence="2" key="1">
    <citation type="submission" date="2022-01" db="EMBL/GenBank/DDBJ databases">
        <authorList>
            <person name="Jo J.-H."/>
            <person name="Im W.-T."/>
        </authorList>
    </citation>
    <scope>NUCLEOTIDE SEQUENCE</scope>
    <source>
        <strain evidence="2">I2-34</strain>
    </source>
</reference>
<evidence type="ECO:0000259" key="1">
    <source>
        <dbReference type="Pfam" id="PF07287"/>
    </source>
</evidence>
<comment type="caution">
    <text evidence="2">The sequence shown here is derived from an EMBL/GenBank/DDBJ whole genome shotgun (WGS) entry which is preliminary data.</text>
</comment>